<dbReference type="Proteomes" id="UP000824125">
    <property type="component" value="Unassembled WGS sequence"/>
</dbReference>
<protein>
    <recommendedName>
        <fullName evidence="1">LD-carboxypeptidase C-terminal domain-containing protein</fullName>
    </recommendedName>
</protein>
<name>A0A9D1MTT6_9FIRM</name>
<evidence type="ECO:0000313" key="2">
    <source>
        <dbReference type="EMBL" id="HIU68760.1"/>
    </source>
</evidence>
<evidence type="ECO:0000313" key="3">
    <source>
        <dbReference type="Proteomes" id="UP000824125"/>
    </source>
</evidence>
<accession>A0A9D1MTT6</accession>
<feature type="domain" description="LD-carboxypeptidase C-terminal" evidence="1">
    <location>
        <begin position="2"/>
        <end position="34"/>
    </location>
</feature>
<gene>
    <name evidence="2" type="ORF">IAD23_02230</name>
</gene>
<organism evidence="2 3">
    <name type="scientific">Candidatus Scybalenecus merdavium</name>
    <dbReference type="NCBI Taxonomy" id="2840939"/>
    <lineage>
        <taxon>Bacteria</taxon>
        <taxon>Bacillati</taxon>
        <taxon>Bacillota</taxon>
        <taxon>Clostridia</taxon>
        <taxon>Eubacteriales</taxon>
        <taxon>Oscillospiraceae</taxon>
        <taxon>Oscillospiraceae incertae sedis</taxon>
        <taxon>Candidatus Scybalenecus</taxon>
    </lineage>
</organism>
<comment type="caution">
    <text evidence="2">The sequence shown here is derived from an EMBL/GenBank/DDBJ whole genome shotgun (WGS) entry which is preliminary data.</text>
</comment>
<proteinExistence type="predicted"/>
<dbReference type="EMBL" id="DVNM01000012">
    <property type="protein sequence ID" value="HIU68760.1"/>
    <property type="molecule type" value="Genomic_DNA"/>
</dbReference>
<dbReference type="SUPFAM" id="SSF141986">
    <property type="entry name" value="LD-carboxypeptidase A C-terminal domain-like"/>
    <property type="match status" value="1"/>
</dbReference>
<reference evidence="2" key="2">
    <citation type="journal article" date="2021" name="PeerJ">
        <title>Extensive microbial diversity within the chicken gut microbiome revealed by metagenomics and culture.</title>
        <authorList>
            <person name="Gilroy R."/>
            <person name="Ravi A."/>
            <person name="Getino M."/>
            <person name="Pursley I."/>
            <person name="Horton D.L."/>
            <person name="Alikhan N.F."/>
            <person name="Baker D."/>
            <person name="Gharbi K."/>
            <person name="Hall N."/>
            <person name="Watson M."/>
            <person name="Adriaenssens E.M."/>
            <person name="Foster-Nyarko E."/>
            <person name="Jarju S."/>
            <person name="Secka A."/>
            <person name="Antonio M."/>
            <person name="Oren A."/>
            <person name="Chaudhuri R.R."/>
            <person name="La Ragione R."/>
            <person name="Hildebrand F."/>
            <person name="Pallen M.J."/>
        </authorList>
    </citation>
    <scope>NUCLEOTIDE SEQUENCE</scope>
    <source>
        <strain evidence="2">CHK176-6737</strain>
    </source>
</reference>
<reference evidence="2" key="1">
    <citation type="submission" date="2020-10" db="EMBL/GenBank/DDBJ databases">
        <authorList>
            <person name="Gilroy R."/>
        </authorList>
    </citation>
    <scope>NUCLEOTIDE SEQUENCE</scope>
    <source>
        <strain evidence="2">CHK176-6737</strain>
    </source>
</reference>
<sequence length="50" mass="5475">MRDKYGRKDLPVLAGLNFGHSSPMFILPYGAQAETDCTTGRFSILESAVL</sequence>
<evidence type="ECO:0000259" key="1">
    <source>
        <dbReference type="Pfam" id="PF17676"/>
    </source>
</evidence>
<dbReference type="Pfam" id="PF17676">
    <property type="entry name" value="Peptidase_S66C"/>
    <property type="match status" value="1"/>
</dbReference>
<dbReference type="InterPro" id="IPR040921">
    <property type="entry name" value="Peptidase_S66C"/>
</dbReference>
<dbReference type="Gene3D" id="3.50.30.60">
    <property type="entry name" value="LD-carboxypeptidase A C-terminal domain-like"/>
    <property type="match status" value="1"/>
</dbReference>
<dbReference type="AlphaFoldDB" id="A0A9D1MTT6"/>
<dbReference type="InterPro" id="IPR027461">
    <property type="entry name" value="Carboxypeptidase_A_C_sf"/>
</dbReference>